<protein>
    <submittedName>
        <fullName evidence="11">Zinc finger protein 227</fullName>
    </submittedName>
</protein>
<dbReference type="GO" id="GO:0000981">
    <property type="term" value="F:DNA-binding transcription factor activity, RNA polymerase II-specific"/>
    <property type="evidence" value="ECO:0007669"/>
    <property type="project" value="TreeGrafter"/>
</dbReference>
<dbReference type="Pfam" id="PF13912">
    <property type="entry name" value="zf-C2H2_6"/>
    <property type="match status" value="2"/>
</dbReference>
<sequence length="602" mass="70274">MENEMEKHKIECADLKICGEITTQLSVGIKEFFLNCSFCDYTFLQLGDFIQHICEDHMYQFTNPKLEEEVDYSSELNEDMDDGDAKILTEVSNEDSDDSESNFREFEKVDIELDDEQIENSMDVMDECVSEDSEDSINENEPAKSDDDDGDDADNTEIAAYRQKLGLSEMFNKKMIVAIFKGYENRPALWDYDTQLTRDNKKREMEIKNISEEVGIPNEWESIRKIIGKLSSRLRTELLRKKIFLSKGKTYTPAWYNDLTAFLKPKRQSAQVRPKPILRKFTNPESILDDRQSIILARIYNSLPTLWDETEITYRFSNRRRDALQKLLEDFNEETGLTITKYDLECEISRLRKLCSNEKRLKLACKRQNKIYKPSCSFYKHIKFLETDVSPFECSICEKVLSGTQQYKVHLASHDGSLPFKCHICGHGFKLVTNLTVHLRRHAQDYLYKCEVCDKPCATTTELRTHMRCHTGEKPYVCEICGKKYRSLAELRPHKLRHDKKPLYKCEICNKTFYMRSLMTEHMYVHSEVRDKVCNICEKGFTSNKHLRQHMLIHSSEKKYACKICGKRFAQYAGLSGHVKSHGTTLIEISSKSVSLEQEEQE</sequence>
<dbReference type="GO" id="GO:0000977">
    <property type="term" value="F:RNA polymerase II transcription regulatory region sequence-specific DNA binding"/>
    <property type="evidence" value="ECO:0007669"/>
    <property type="project" value="TreeGrafter"/>
</dbReference>
<keyword evidence="2" id="KW-0479">Metal-binding</keyword>
<keyword evidence="4 7" id="KW-0863">Zinc-finger</keyword>
<reference evidence="11" key="1">
    <citation type="submission" date="2014-11" db="EMBL/GenBank/DDBJ databases">
        <authorList>
            <person name="Geib S."/>
        </authorList>
    </citation>
    <scope>NUCLEOTIDE SEQUENCE</scope>
</reference>
<dbReference type="AlphaFoldDB" id="A0A0A1X042"/>
<evidence type="ECO:0000313" key="11">
    <source>
        <dbReference type="EMBL" id="JAD04145.1"/>
    </source>
</evidence>
<dbReference type="Pfam" id="PF12874">
    <property type="entry name" value="zf-met"/>
    <property type="match status" value="1"/>
</dbReference>
<evidence type="ECO:0000256" key="2">
    <source>
        <dbReference type="ARBA" id="ARBA00022723"/>
    </source>
</evidence>
<dbReference type="PROSITE" id="PS00028">
    <property type="entry name" value="ZINC_FINGER_C2H2_1"/>
    <property type="match status" value="7"/>
</dbReference>
<organism evidence="11">
    <name type="scientific">Zeugodacus cucurbitae</name>
    <name type="common">Melon fruit fly</name>
    <name type="synonym">Bactrocera cucurbitae</name>
    <dbReference type="NCBI Taxonomy" id="28588"/>
    <lineage>
        <taxon>Eukaryota</taxon>
        <taxon>Metazoa</taxon>
        <taxon>Ecdysozoa</taxon>
        <taxon>Arthropoda</taxon>
        <taxon>Hexapoda</taxon>
        <taxon>Insecta</taxon>
        <taxon>Pterygota</taxon>
        <taxon>Neoptera</taxon>
        <taxon>Endopterygota</taxon>
        <taxon>Diptera</taxon>
        <taxon>Brachycera</taxon>
        <taxon>Muscomorpha</taxon>
        <taxon>Tephritoidea</taxon>
        <taxon>Tephritidae</taxon>
        <taxon>Zeugodacus</taxon>
        <taxon>Zeugodacus</taxon>
    </lineage>
</organism>
<dbReference type="PANTHER" id="PTHR24409">
    <property type="entry name" value="ZINC FINGER PROTEIN 142"/>
    <property type="match status" value="1"/>
</dbReference>
<dbReference type="FunFam" id="3.30.160.60:FF:000870">
    <property type="entry name" value="zinc finger protein 197 isoform X1"/>
    <property type="match status" value="1"/>
</dbReference>
<evidence type="ECO:0000256" key="8">
    <source>
        <dbReference type="SAM" id="MobiDB-lite"/>
    </source>
</evidence>
<proteinExistence type="predicted"/>
<reference evidence="11" key="2">
    <citation type="journal article" date="2015" name="Gigascience">
        <title>Reconstructing a comprehensive transcriptome assembly of a white-pupal translocated strain of the pest fruit fly Bactrocera cucurbitae.</title>
        <authorList>
            <person name="Sim S.B."/>
            <person name="Calla B."/>
            <person name="Hall B."/>
            <person name="DeRego T."/>
            <person name="Geib S.M."/>
        </authorList>
    </citation>
    <scope>NUCLEOTIDE SEQUENCE</scope>
</reference>
<feature type="domain" description="C2H2-type" evidence="9">
    <location>
        <begin position="476"/>
        <end position="503"/>
    </location>
</feature>
<evidence type="ECO:0000256" key="3">
    <source>
        <dbReference type="ARBA" id="ARBA00022737"/>
    </source>
</evidence>
<dbReference type="InterPro" id="IPR013087">
    <property type="entry name" value="Znf_C2H2_type"/>
</dbReference>
<dbReference type="SUPFAM" id="SSF57667">
    <property type="entry name" value="beta-beta-alpha zinc fingers"/>
    <property type="match status" value="4"/>
</dbReference>
<name>A0A0A1X042_ZEUCU</name>
<gene>
    <name evidence="11" type="primary">ZNF227_8</name>
    <name evidence="11" type="ORF">g.36126</name>
</gene>
<feature type="domain" description="C2H2-type" evidence="9">
    <location>
        <begin position="420"/>
        <end position="447"/>
    </location>
</feature>
<evidence type="ECO:0000256" key="4">
    <source>
        <dbReference type="ARBA" id="ARBA00022771"/>
    </source>
</evidence>
<dbReference type="Pfam" id="PF00096">
    <property type="entry name" value="zf-C2H2"/>
    <property type="match status" value="3"/>
</dbReference>
<feature type="region of interest" description="Disordered" evidence="8">
    <location>
        <begin position="127"/>
        <end position="154"/>
    </location>
</feature>
<evidence type="ECO:0000256" key="7">
    <source>
        <dbReference type="PROSITE-ProRule" id="PRU00042"/>
    </source>
</evidence>
<dbReference type="InterPro" id="IPR036236">
    <property type="entry name" value="Znf_C2H2_sf"/>
</dbReference>
<evidence type="ECO:0000256" key="1">
    <source>
        <dbReference type="ARBA" id="ARBA00004123"/>
    </source>
</evidence>
<dbReference type="Pfam" id="PF13894">
    <property type="entry name" value="zf-C2H2_4"/>
    <property type="match status" value="1"/>
</dbReference>
<dbReference type="PANTHER" id="PTHR24409:SF295">
    <property type="entry name" value="AZ2-RELATED"/>
    <property type="match status" value="1"/>
</dbReference>
<evidence type="ECO:0000256" key="5">
    <source>
        <dbReference type="ARBA" id="ARBA00022833"/>
    </source>
</evidence>
<evidence type="ECO:0000256" key="6">
    <source>
        <dbReference type="ARBA" id="ARBA00023242"/>
    </source>
</evidence>
<keyword evidence="6" id="KW-0539">Nucleus</keyword>
<dbReference type="Gene3D" id="3.30.160.60">
    <property type="entry name" value="Classic Zinc Finger"/>
    <property type="match status" value="6"/>
</dbReference>
<keyword evidence="5" id="KW-0862">Zinc</keyword>
<dbReference type="GO" id="GO:0005634">
    <property type="term" value="C:nucleus"/>
    <property type="evidence" value="ECO:0007669"/>
    <property type="project" value="UniProtKB-SubCell"/>
</dbReference>
<feature type="domain" description="C2H2-type" evidence="9">
    <location>
        <begin position="532"/>
        <end position="559"/>
    </location>
</feature>
<evidence type="ECO:0000259" key="9">
    <source>
        <dbReference type="PROSITE" id="PS50157"/>
    </source>
</evidence>
<dbReference type="PROSITE" id="PS50157">
    <property type="entry name" value="ZINC_FINGER_C2H2_2"/>
    <property type="match status" value="7"/>
</dbReference>
<dbReference type="SMART" id="SM00355">
    <property type="entry name" value="ZnF_C2H2"/>
    <property type="match status" value="8"/>
</dbReference>
<feature type="domain" description="MADF" evidence="10">
    <location>
        <begin position="178"/>
        <end position="268"/>
    </location>
</feature>
<feature type="domain" description="C2H2-type" evidence="9">
    <location>
        <begin position="504"/>
        <end position="531"/>
    </location>
</feature>
<accession>A0A0A1X042</accession>
<dbReference type="Pfam" id="PF10545">
    <property type="entry name" value="MADF_DNA_bdg"/>
    <property type="match status" value="2"/>
</dbReference>
<keyword evidence="3" id="KW-0677">Repeat</keyword>
<feature type="domain" description="C2H2-type" evidence="9">
    <location>
        <begin position="560"/>
        <end position="582"/>
    </location>
</feature>
<dbReference type="EMBL" id="GBXI01010147">
    <property type="protein sequence ID" value="JAD04145.1"/>
    <property type="molecule type" value="Transcribed_RNA"/>
</dbReference>
<feature type="domain" description="C2H2-type" evidence="9">
    <location>
        <begin position="392"/>
        <end position="419"/>
    </location>
</feature>
<dbReference type="GO" id="GO:0008270">
    <property type="term" value="F:zinc ion binding"/>
    <property type="evidence" value="ECO:0007669"/>
    <property type="project" value="UniProtKB-KW"/>
</dbReference>
<dbReference type="PROSITE" id="PS51029">
    <property type="entry name" value="MADF"/>
    <property type="match status" value="1"/>
</dbReference>
<dbReference type="InterPro" id="IPR006578">
    <property type="entry name" value="MADF-dom"/>
</dbReference>
<comment type="subcellular location">
    <subcellularLocation>
        <location evidence="1">Nucleus</location>
    </subcellularLocation>
</comment>
<feature type="compositionally biased region" description="Acidic residues" evidence="8">
    <location>
        <begin position="127"/>
        <end position="138"/>
    </location>
</feature>
<feature type="domain" description="C2H2-type" evidence="9">
    <location>
        <begin position="448"/>
        <end position="475"/>
    </location>
</feature>
<evidence type="ECO:0000259" key="10">
    <source>
        <dbReference type="PROSITE" id="PS51029"/>
    </source>
</evidence>